<dbReference type="AlphaFoldDB" id="A0A1M4W9I0"/>
<dbReference type="PANTHER" id="PTHR30005:SF0">
    <property type="entry name" value="RETROGRADE REGULATION PROTEIN 2"/>
    <property type="match status" value="1"/>
</dbReference>
<dbReference type="RefSeq" id="WP_062176572.1">
    <property type="nucleotide sequence ID" value="NZ_BBXL01000002.1"/>
</dbReference>
<evidence type="ECO:0000313" key="2">
    <source>
        <dbReference type="EMBL" id="SHE77825.1"/>
    </source>
</evidence>
<reference evidence="3" key="1">
    <citation type="submission" date="2016-11" db="EMBL/GenBank/DDBJ databases">
        <authorList>
            <person name="Varghese N."/>
            <person name="Submissions S."/>
        </authorList>
    </citation>
    <scope>NUCLEOTIDE SEQUENCE [LARGE SCALE GENOMIC DNA]</scope>
    <source>
        <strain evidence="3">DSM 27370</strain>
    </source>
</reference>
<dbReference type="SUPFAM" id="SSF53067">
    <property type="entry name" value="Actin-like ATPase domain"/>
    <property type="match status" value="2"/>
</dbReference>
<dbReference type="Gene3D" id="3.30.420.150">
    <property type="entry name" value="Exopolyphosphatase. Domain 2"/>
    <property type="match status" value="1"/>
</dbReference>
<protein>
    <submittedName>
        <fullName evidence="2">Exopolyphosphatase / guanosine-5'-triphosphate,3'-diphosphate pyrophosphatase</fullName>
    </submittedName>
</protein>
<evidence type="ECO:0000313" key="3">
    <source>
        <dbReference type="Proteomes" id="UP000184480"/>
    </source>
</evidence>
<organism evidence="2 3">
    <name type="scientific">Dysgonomonas macrotermitis</name>
    <dbReference type="NCBI Taxonomy" id="1346286"/>
    <lineage>
        <taxon>Bacteria</taxon>
        <taxon>Pseudomonadati</taxon>
        <taxon>Bacteroidota</taxon>
        <taxon>Bacteroidia</taxon>
        <taxon>Bacteroidales</taxon>
        <taxon>Dysgonomonadaceae</taxon>
        <taxon>Dysgonomonas</taxon>
    </lineage>
</organism>
<dbReference type="PANTHER" id="PTHR30005">
    <property type="entry name" value="EXOPOLYPHOSPHATASE"/>
    <property type="match status" value="1"/>
</dbReference>
<dbReference type="OrthoDB" id="9814545at2"/>
<dbReference type="Proteomes" id="UP000184480">
    <property type="component" value="Unassembled WGS sequence"/>
</dbReference>
<dbReference type="Pfam" id="PF02541">
    <property type="entry name" value="Ppx-GppA"/>
    <property type="match status" value="1"/>
</dbReference>
<dbReference type="InterPro" id="IPR050273">
    <property type="entry name" value="GppA/Ppx_hydrolase"/>
</dbReference>
<evidence type="ECO:0000259" key="1">
    <source>
        <dbReference type="Pfam" id="PF02541"/>
    </source>
</evidence>
<dbReference type="Gene3D" id="3.30.420.40">
    <property type="match status" value="1"/>
</dbReference>
<name>A0A1M4W9I0_9BACT</name>
<keyword evidence="3" id="KW-1185">Reference proteome</keyword>
<feature type="domain" description="Ppx/GppA phosphatase N-terminal" evidence="1">
    <location>
        <begin position="36"/>
        <end position="286"/>
    </location>
</feature>
<dbReference type="GO" id="GO:0016462">
    <property type="term" value="F:pyrophosphatase activity"/>
    <property type="evidence" value="ECO:0007669"/>
    <property type="project" value="TreeGrafter"/>
</dbReference>
<dbReference type="InterPro" id="IPR043129">
    <property type="entry name" value="ATPase_NBD"/>
</dbReference>
<dbReference type="InterPro" id="IPR003695">
    <property type="entry name" value="Ppx_GppA_N"/>
</dbReference>
<sequence>MNINRLAAIDIGSNSVKLLISDAINSNNKIALRTASFTRVPLQLGEDTFSMGYVSEEKIRKLSELIKTFISLVQINEVEYWSICATSALREAANANEIVDYLWNSTRQYINIISTDEEARLIGLNLENRRDDDNKVYVVADVGGGCTEITAFVKNQKPVYKSFDLGTIRPLKKEEELSEWKKLETWMQSVRNGHKELILMGSGGNINQLNSIFRKRGKIKRYDLNKYYIYLKEMDYEEFIFSAKIGLNRAMVIMPAIKIYLHLMKILKAEEIEIPVIGLADGMIRNLYSEKISKIQF</sequence>
<proteinExistence type="predicted"/>
<gene>
    <name evidence="2" type="ORF">SAMN05444362_102166</name>
</gene>
<dbReference type="EMBL" id="FQUC01000002">
    <property type="protein sequence ID" value="SHE77825.1"/>
    <property type="molecule type" value="Genomic_DNA"/>
</dbReference>
<accession>A0A1M4W9I0</accession>
<dbReference type="STRING" id="1346286.SAMN05444362_102166"/>
<dbReference type="CDD" id="cd24006">
    <property type="entry name" value="ASKHA_NBD_PPX_GppA"/>
    <property type="match status" value="1"/>
</dbReference>